<dbReference type="PROSITE" id="PS01081">
    <property type="entry name" value="HTH_TETR_1"/>
    <property type="match status" value="1"/>
</dbReference>
<protein>
    <submittedName>
        <fullName evidence="6">Helix-turn-helix domain-containing protein</fullName>
    </submittedName>
</protein>
<organism evidence="6 7">
    <name type="scientific">Plantactinospora sonchi</name>
    <dbReference type="NCBI Taxonomy" id="1544735"/>
    <lineage>
        <taxon>Bacteria</taxon>
        <taxon>Bacillati</taxon>
        <taxon>Actinomycetota</taxon>
        <taxon>Actinomycetes</taxon>
        <taxon>Micromonosporales</taxon>
        <taxon>Micromonosporaceae</taxon>
        <taxon>Plantactinospora</taxon>
    </lineage>
</organism>
<feature type="DNA-binding region" description="H-T-H motif" evidence="4">
    <location>
        <begin position="27"/>
        <end position="46"/>
    </location>
</feature>
<dbReference type="InterPro" id="IPR001647">
    <property type="entry name" value="HTH_TetR"/>
</dbReference>
<keyword evidence="1" id="KW-0805">Transcription regulation</keyword>
<dbReference type="InterPro" id="IPR023772">
    <property type="entry name" value="DNA-bd_HTH_TetR-type_CS"/>
</dbReference>
<keyword evidence="3" id="KW-0804">Transcription</keyword>
<dbReference type="InterPro" id="IPR050109">
    <property type="entry name" value="HTH-type_TetR-like_transc_reg"/>
</dbReference>
<evidence type="ECO:0000259" key="5">
    <source>
        <dbReference type="PROSITE" id="PS50977"/>
    </source>
</evidence>
<proteinExistence type="predicted"/>
<gene>
    <name evidence="6" type="ORF">V1633_25145</name>
</gene>
<feature type="domain" description="HTH tetR-type" evidence="5">
    <location>
        <begin position="4"/>
        <end position="64"/>
    </location>
</feature>
<dbReference type="EMBL" id="JAZGQK010000023">
    <property type="protein sequence ID" value="MEE6261777.1"/>
    <property type="molecule type" value="Genomic_DNA"/>
</dbReference>
<evidence type="ECO:0000256" key="2">
    <source>
        <dbReference type="ARBA" id="ARBA00023125"/>
    </source>
</evidence>
<dbReference type="Gene3D" id="1.10.357.10">
    <property type="entry name" value="Tetracycline Repressor, domain 2"/>
    <property type="match status" value="1"/>
</dbReference>
<dbReference type="PROSITE" id="PS50977">
    <property type="entry name" value="HTH_TETR_2"/>
    <property type="match status" value="1"/>
</dbReference>
<dbReference type="Proteomes" id="UP001332243">
    <property type="component" value="Unassembled WGS sequence"/>
</dbReference>
<dbReference type="RefSeq" id="WP_331216865.1">
    <property type="nucleotide sequence ID" value="NZ_JAZGQK010000023.1"/>
</dbReference>
<dbReference type="InterPro" id="IPR009057">
    <property type="entry name" value="Homeodomain-like_sf"/>
</dbReference>
<dbReference type="Pfam" id="PF00440">
    <property type="entry name" value="TetR_N"/>
    <property type="match status" value="1"/>
</dbReference>
<keyword evidence="7" id="KW-1185">Reference proteome</keyword>
<evidence type="ECO:0000256" key="3">
    <source>
        <dbReference type="ARBA" id="ARBA00023163"/>
    </source>
</evidence>
<evidence type="ECO:0000313" key="6">
    <source>
        <dbReference type="EMBL" id="MEE6261777.1"/>
    </source>
</evidence>
<keyword evidence="2 4" id="KW-0238">DNA-binding</keyword>
<evidence type="ECO:0000256" key="4">
    <source>
        <dbReference type="PROSITE-ProRule" id="PRU00335"/>
    </source>
</evidence>
<evidence type="ECO:0000313" key="7">
    <source>
        <dbReference type="Proteomes" id="UP001332243"/>
    </source>
</evidence>
<evidence type="ECO:0000256" key="1">
    <source>
        <dbReference type="ARBA" id="ARBA00023015"/>
    </source>
</evidence>
<comment type="caution">
    <text evidence="6">The sequence shown here is derived from an EMBL/GenBank/DDBJ whole genome shotgun (WGS) entry which is preliminary data.</text>
</comment>
<reference evidence="6 7" key="1">
    <citation type="submission" date="2024-01" db="EMBL/GenBank/DDBJ databases">
        <title>Genome insights into Plantactinospora sonchi sp. nov.</title>
        <authorList>
            <person name="Wang L."/>
        </authorList>
    </citation>
    <scope>NUCLEOTIDE SEQUENCE [LARGE SCALE GENOMIC DNA]</scope>
    <source>
        <strain evidence="6 7">NEAU-QY2</strain>
    </source>
</reference>
<dbReference type="SUPFAM" id="SSF46689">
    <property type="entry name" value="Homeodomain-like"/>
    <property type="match status" value="1"/>
</dbReference>
<accession>A0ABU7RZ22</accession>
<dbReference type="PANTHER" id="PTHR30055:SF234">
    <property type="entry name" value="HTH-TYPE TRANSCRIPTIONAL REGULATOR BETI"/>
    <property type="match status" value="1"/>
</dbReference>
<sequence>MVPAVPVDRILDAALVCFGRHGFRHTSIERIAETAGVSRPTVYQRFRGKEEIFRAVGARLLDAAVAEAEAAAGGDDPLPERLHAVLYAKFRLVVGQAGDEVRAELLADAATVAADLLADFHRRLCDILTELLAERDDLDPDLVPTRDLAVLLLDATTGIEQAYAPAETLERRLRQLVTLTVHALTRST</sequence>
<name>A0ABU7RZ22_9ACTN</name>
<dbReference type="PRINTS" id="PR00455">
    <property type="entry name" value="HTHTETR"/>
</dbReference>
<dbReference type="PANTHER" id="PTHR30055">
    <property type="entry name" value="HTH-TYPE TRANSCRIPTIONAL REGULATOR RUTR"/>
    <property type="match status" value="1"/>
</dbReference>